<dbReference type="EMBL" id="FXTU01000004">
    <property type="protein sequence ID" value="SMP23102.1"/>
    <property type="molecule type" value="Genomic_DNA"/>
</dbReference>
<sequence>MTRGNGMGTAAATTIFHMPLQHCHFELMADFQLHIQISQSMGITRQTVHHMMVPWIWIRHGHWHRHRLRRRARSHGRAWRHRFHGWHGRHRWHRLCRWCWRRVRFLWSFHVFTSFICDDSVSYECPRANVPCRPAHLLGWPEPGDLPLVPVGE</sequence>
<evidence type="ECO:0000313" key="1">
    <source>
        <dbReference type="EMBL" id="SMP23102.1"/>
    </source>
</evidence>
<proteinExistence type="predicted"/>
<comment type="caution">
    <text evidence="1">The sequence shown here is derived from an EMBL/GenBank/DDBJ whole genome shotgun (WGS) entry which is preliminary data.</text>
</comment>
<name>A0AA46AG25_9BACL</name>
<dbReference type="AlphaFoldDB" id="A0AA46AG25"/>
<evidence type="ECO:0000313" key="2">
    <source>
        <dbReference type="Proteomes" id="UP001157946"/>
    </source>
</evidence>
<organism evidence="1 2">
    <name type="scientific">Laceyella tengchongensis</name>
    <dbReference type="NCBI Taxonomy" id="574699"/>
    <lineage>
        <taxon>Bacteria</taxon>
        <taxon>Bacillati</taxon>
        <taxon>Bacillota</taxon>
        <taxon>Bacilli</taxon>
        <taxon>Bacillales</taxon>
        <taxon>Thermoactinomycetaceae</taxon>
        <taxon>Laceyella</taxon>
    </lineage>
</organism>
<reference evidence="1" key="1">
    <citation type="submission" date="2017-05" db="EMBL/GenBank/DDBJ databases">
        <authorList>
            <person name="Varghese N."/>
            <person name="Submissions S."/>
        </authorList>
    </citation>
    <scope>NUCLEOTIDE SEQUENCE</scope>
    <source>
        <strain evidence="1">DSM 45262</strain>
    </source>
</reference>
<accession>A0AA46AG25</accession>
<dbReference type="Proteomes" id="UP001157946">
    <property type="component" value="Unassembled WGS sequence"/>
</dbReference>
<keyword evidence="2" id="KW-1185">Reference proteome</keyword>
<protein>
    <submittedName>
        <fullName evidence="1">Uncharacterized protein</fullName>
    </submittedName>
</protein>
<gene>
    <name evidence="1" type="ORF">SAMN06265361_104155</name>
</gene>